<dbReference type="SMART" id="SM00248">
    <property type="entry name" value="ANK"/>
    <property type="match status" value="9"/>
</dbReference>
<evidence type="ECO:0000256" key="3">
    <source>
        <dbReference type="PROSITE-ProRule" id="PRU00023"/>
    </source>
</evidence>
<keyword evidence="5" id="KW-0812">Transmembrane</keyword>
<evidence type="ECO:0008006" key="8">
    <source>
        <dbReference type="Google" id="ProtNLM"/>
    </source>
</evidence>
<dbReference type="PRINTS" id="PR01415">
    <property type="entry name" value="ANKYRIN"/>
</dbReference>
<gene>
    <name evidence="6" type="ORF">CBYS24578_00015143</name>
</gene>
<reference evidence="6 7" key="2">
    <citation type="submission" date="2021-10" db="EMBL/GenBank/DDBJ databases">
        <authorList>
            <person name="Piombo E."/>
        </authorList>
    </citation>
    <scope>NUCLEOTIDE SEQUENCE [LARGE SCALE GENOMIC DNA]</scope>
</reference>
<dbReference type="Gene3D" id="1.20.58.340">
    <property type="entry name" value="Magnesium transport protein CorA, transmembrane region"/>
    <property type="match status" value="1"/>
</dbReference>
<name>A0A9N9UQ20_9HYPO</name>
<dbReference type="SUPFAM" id="SSF48403">
    <property type="entry name" value="Ankyrin repeat"/>
    <property type="match status" value="1"/>
</dbReference>
<protein>
    <recommendedName>
        <fullName evidence="8">Ankyrin repeat protein</fullName>
    </recommendedName>
</protein>
<dbReference type="EMBL" id="CABFNO020001481">
    <property type="protein sequence ID" value="CAG9992223.1"/>
    <property type="molecule type" value="Genomic_DNA"/>
</dbReference>
<feature type="compositionally biased region" description="Basic and acidic residues" evidence="4">
    <location>
        <begin position="1000"/>
        <end position="1024"/>
    </location>
</feature>
<sequence length="1208" mass="135151">MSPSEALGFKHLRHSFEKRLIRLIHAIDGEDVLQPDEEGRGTILTFDVTGNIIFHKGTTLKLSFKSGQAKLPVSWAVIGFSDHRLHGSLSLPATNPFDKGSLGGDARLPQPLISVQGLQDGQSELVLTIEDPEATSRFPSSLCPHCILRITVTLSEWPNEVDFEVSNNPYMKNGVKLSIPISKNYLPENEINLLLWAAAVGDTKLLKTLLRLTKRSVEDITDEAGRSILVCASFMGRDEVIKFLEGLPELDWNRTDKNERSALSWAIGNGHISTTQLLLTKADANLADEDGLTPLSWAAKNGHVKTAALLYSLKNFQMPDLRAEGKDGLTPLNRAAVGGHSEVIKELLSKIPDNNENKGLLNNDIKKSLDLAAQHEHQEAIEILVGAWVFQFDDEQQRLDEALFEAATKGWLKLTECLIRNGADIDHSSAGKTPLGIAAEEGHTDVIQYLLSRGANLEYATDRQETAKGVVTGGDTPIFLAIRKGCGEAVKVLLDAGADTERSNAAGETPLHLAERHPLILSMLLQKGDDGKLATSTRDLHSETDQLFNATIVEFNSGHKISTRLEEISIYKLLSEERYTTLLEDSHSTSFQWYHLPANNVLIHKLYKNSLPSSYRILKPDRWAKRQHHGPTGSPHARFMQPLCDLVPKEVDTKLLHIGYKNLTLYTTANVAPVQGQINADQDVVLFMPFLHWDEKDAYDERNSVIENRGKNMNGKWTKEQKLLHHYVYEGRNHPLHLMHTRRTLDQFYYHSLKSTEKRDGDQAVSRYQDANFPNDPKIMAVADQLWLWVLVGPSKRAQAVISCFPSRQTSELRTNMPLDPNGKTDILHKIKLYLLQEPQAVKNPYDLVGVITSKCSGAFLDPSNPPRGLQFSEVYESSISNIMNEEAELFDDFNVTSRFRSKYATADREILENLEERLGKALLARRLTDALDITQEIGLLRQIKDIQDELNIISMVFENQRIVVEKMERISRSMQAPTLEPASQVSGNANDLASTDPNEQTHETKGLRKDSDSGPNDAPEHTNARFNPNLMKTEGGAQKGHVQRPSTQSTINIIRNEGIVNIAHNNDMSTTQPVDRDIYNGDIWGASHSPPNSSFPLRVVLQCAEDVEMMIQRTERAYKALNFLVDLKQKQNNVEEARATRIQAQASFKMTVESEKQGKTLMLFTVATIVFLPLSFMAAFFAINITEFERNEKGTLGLSYVSKIMCP</sequence>
<dbReference type="InterPro" id="IPR036770">
    <property type="entry name" value="Ankyrin_rpt-contain_sf"/>
</dbReference>
<feature type="repeat" description="ANK" evidence="3">
    <location>
        <begin position="430"/>
        <end position="462"/>
    </location>
</feature>
<dbReference type="PANTHER" id="PTHR24198:SF165">
    <property type="entry name" value="ANKYRIN REPEAT-CONTAINING PROTEIN-RELATED"/>
    <property type="match status" value="1"/>
</dbReference>
<keyword evidence="5" id="KW-0472">Membrane</keyword>
<proteinExistence type="predicted"/>
<dbReference type="Gene3D" id="1.25.40.20">
    <property type="entry name" value="Ankyrin repeat-containing domain"/>
    <property type="match status" value="3"/>
</dbReference>
<reference evidence="7" key="1">
    <citation type="submission" date="2019-06" db="EMBL/GenBank/DDBJ databases">
        <authorList>
            <person name="Broberg M."/>
        </authorList>
    </citation>
    <scope>NUCLEOTIDE SEQUENCE [LARGE SCALE GENOMIC DNA]</scope>
</reference>
<comment type="caution">
    <text evidence="6">The sequence shown here is derived from an EMBL/GenBank/DDBJ whole genome shotgun (WGS) entry which is preliminary data.</text>
</comment>
<keyword evidence="2 3" id="KW-0040">ANK repeat</keyword>
<dbReference type="OrthoDB" id="4765978at2759"/>
<organism evidence="6 7">
    <name type="scientific">Clonostachys byssicola</name>
    <dbReference type="NCBI Taxonomy" id="160290"/>
    <lineage>
        <taxon>Eukaryota</taxon>
        <taxon>Fungi</taxon>
        <taxon>Dikarya</taxon>
        <taxon>Ascomycota</taxon>
        <taxon>Pezizomycotina</taxon>
        <taxon>Sordariomycetes</taxon>
        <taxon>Hypocreomycetidae</taxon>
        <taxon>Hypocreales</taxon>
        <taxon>Bionectriaceae</taxon>
        <taxon>Clonostachys</taxon>
    </lineage>
</organism>
<feature type="transmembrane region" description="Helical" evidence="5">
    <location>
        <begin position="1162"/>
        <end position="1184"/>
    </location>
</feature>
<evidence type="ECO:0000256" key="4">
    <source>
        <dbReference type="SAM" id="MobiDB-lite"/>
    </source>
</evidence>
<feature type="region of interest" description="Disordered" evidence="4">
    <location>
        <begin position="975"/>
        <end position="1047"/>
    </location>
</feature>
<evidence type="ECO:0000313" key="6">
    <source>
        <dbReference type="EMBL" id="CAG9992223.1"/>
    </source>
</evidence>
<evidence type="ECO:0000256" key="2">
    <source>
        <dbReference type="ARBA" id="ARBA00023043"/>
    </source>
</evidence>
<keyword evidence="1" id="KW-0677">Repeat</keyword>
<evidence type="ECO:0000256" key="5">
    <source>
        <dbReference type="SAM" id="Phobius"/>
    </source>
</evidence>
<feature type="compositionally biased region" description="Polar residues" evidence="4">
    <location>
        <begin position="975"/>
        <end position="999"/>
    </location>
</feature>
<dbReference type="Pfam" id="PF12796">
    <property type="entry name" value="Ank_2"/>
    <property type="match status" value="3"/>
</dbReference>
<keyword evidence="5" id="KW-1133">Transmembrane helix</keyword>
<dbReference type="InterPro" id="IPR002110">
    <property type="entry name" value="Ankyrin_rpt"/>
</dbReference>
<evidence type="ECO:0000256" key="1">
    <source>
        <dbReference type="ARBA" id="ARBA00022737"/>
    </source>
</evidence>
<feature type="repeat" description="ANK" evidence="3">
    <location>
        <begin position="473"/>
        <end position="505"/>
    </location>
</feature>
<dbReference type="PANTHER" id="PTHR24198">
    <property type="entry name" value="ANKYRIN REPEAT AND PROTEIN KINASE DOMAIN-CONTAINING PROTEIN"/>
    <property type="match status" value="1"/>
</dbReference>
<keyword evidence="7" id="KW-1185">Reference proteome</keyword>
<dbReference type="GO" id="GO:0005737">
    <property type="term" value="C:cytoplasm"/>
    <property type="evidence" value="ECO:0007669"/>
    <property type="project" value="TreeGrafter"/>
</dbReference>
<evidence type="ECO:0000313" key="7">
    <source>
        <dbReference type="Proteomes" id="UP000754883"/>
    </source>
</evidence>
<dbReference type="PROSITE" id="PS50088">
    <property type="entry name" value="ANK_REPEAT"/>
    <property type="match status" value="3"/>
</dbReference>
<dbReference type="Proteomes" id="UP000754883">
    <property type="component" value="Unassembled WGS sequence"/>
</dbReference>
<accession>A0A9N9UQ20</accession>
<dbReference type="PROSITE" id="PS50297">
    <property type="entry name" value="ANK_REP_REGION"/>
    <property type="match status" value="3"/>
</dbReference>
<dbReference type="AlphaFoldDB" id="A0A9N9UQ20"/>
<feature type="repeat" description="ANK" evidence="3">
    <location>
        <begin position="327"/>
        <end position="359"/>
    </location>
</feature>